<keyword evidence="3" id="KW-1185">Reference proteome</keyword>
<feature type="non-terminal residue" evidence="2">
    <location>
        <position position="1"/>
    </location>
</feature>
<accession>A0AAI9YW09</accession>
<dbReference type="GeneID" id="85340243"/>
<evidence type="ECO:0000256" key="1">
    <source>
        <dbReference type="SAM" id="MobiDB-lite"/>
    </source>
</evidence>
<feature type="region of interest" description="Disordered" evidence="1">
    <location>
        <begin position="1"/>
        <end position="23"/>
    </location>
</feature>
<dbReference type="EMBL" id="MOOE01000008">
    <property type="protein sequence ID" value="KAK1526117.1"/>
    <property type="molecule type" value="Genomic_DNA"/>
</dbReference>
<comment type="caution">
    <text evidence="2">The sequence shown here is derived from an EMBL/GenBank/DDBJ whole genome shotgun (WGS) entry which is preliminary data.</text>
</comment>
<protein>
    <submittedName>
        <fullName evidence="2">Uncharacterized protein</fullName>
    </submittedName>
</protein>
<dbReference type="Proteomes" id="UP001240678">
    <property type="component" value="Unassembled WGS sequence"/>
</dbReference>
<feature type="compositionally biased region" description="Basic and acidic residues" evidence="1">
    <location>
        <begin position="1"/>
        <end position="16"/>
    </location>
</feature>
<dbReference type="RefSeq" id="XP_060312970.1">
    <property type="nucleotide sequence ID" value="XM_060456696.1"/>
</dbReference>
<evidence type="ECO:0000313" key="2">
    <source>
        <dbReference type="EMBL" id="KAK1526117.1"/>
    </source>
</evidence>
<reference evidence="2 3" key="1">
    <citation type="submission" date="2016-10" db="EMBL/GenBank/DDBJ databases">
        <title>The genome sequence of Colletotrichum fioriniae PJ7.</title>
        <authorList>
            <person name="Baroncelli R."/>
        </authorList>
    </citation>
    <scope>NUCLEOTIDE SEQUENCE [LARGE SCALE GENOMIC DNA]</scope>
    <source>
        <strain evidence="2 3">IMI 309622</strain>
    </source>
</reference>
<name>A0AAI9YW09_9PEZI</name>
<proteinExistence type="predicted"/>
<sequence>ERRETNDEVICSRESNETNISQSSPWSALLNQATPQSCRAQNPLMARHTLTIRPYRKSSPTNEVKVCKNYSIRSCQIPTLHLELSV</sequence>
<organism evidence="2 3">
    <name type="scientific">Colletotrichum costaricense</name>
    <dbReference type="NCBI Taxonomy" id="1209916"/>
    <lineage>
        <taxon>Eukaryota</taxon>
        <taxon>Fungi</taxon>
        <taxon>Dikarya</taxon>
        <taxon>Ascomycota</taxon>
        <taxon>Pezizomycotina</taxon>
        <taxon>Sordariomycetes</taxon>
        <taxon>Hypocreomycetidae</taxon>
        <taxon>Glomerellales</taxon>
        <taxon>Glomerellaceae</taxon>
        <taxon>Colletotrichum</taxon>
        <taxon>Colletotrichum acutatum species complex</taxon>
    </lineage>
</organism>
<dbReference type="AlphaFoldDB" id="A0AAI9YW09"/>
<gene>
    <name evidence="2" type="ORF">CCOS01_08535</name>
</gene>
<evidence type="ECO:0000313" key="3">
    <source>
        <dbReference type="Proteomes" id="UP001240678"/>
    </source>
</evidence>